<protein>
    <submittedName>
        <fullName evidence="3">Putative secreted peptide</fullName>
    </submittedName>
</protein>
<dbReference type="EMBL" id="GGFM01012241">
    <property type="protein sequence ID" value="MBW32992.1"/>
    <property type="molecule type" value="Transcribed_RNA"/>
</dbReference>
<evidence type="ECO:0000256" key="1">
    <source>
        <dbReference type="SAM" id="MobiDB-lite"/>
    </source>
</evidence>
<organism evidence="3">
    <name type="scientific">Anopheles braziliensis</name>
    <dbReference type="NCBI Taxonomy" id="58242"/>
    <lineage>
        <taxon>Eukaryota</taxon>
        <taxon>Metazoa</taxon>
        <taxon>Ecdysozoa</taxon>
        <taxon>Arthropoda</taxon>
        <taxon>Hexapoda</taxon>
        <taxon>Insecta</taxon>
        <taxon>Pterygota</taxon>
        <taxon>Neoptera</taxon>
        <taxon>Endopterygota</taxon>
        <taxon>Diptera</taxon>
        <taxon>Nematocera</taxon>
        <taxon>Culicoidea</taxon>
        <taxon>Culicidae</taxon>
        <taxon>Anophelinae</taxon>
        <taxon>Anopheles</taxon>
    </lineage>
</organism>
<feature type="signal peptide" evidence="2">
    <location>
        <begin position="1"/>
        <end position="15"/>
    </location>
</feature>
<name>A0A2M3ZWZ3_9DIPT</name>
<sequence length="109" mass="12051">MTAFVYCSLWSTVCGASCGYTWPPPNEWQDPSSLTAASVSCTITIEVKMVSTSQQQVAAAKGSRLPAVIMSAAHTPRSKPHTDSSKNPTRTERKRKRQRRHREESARAD</sequence>
<reference evidence="3" key="1">
    <citation type="submission" date="2018-01" db="EMBL/GenBank/DDBJ databases">
        <title>An insight into the sialome of Amazonian anophelines.</title>
        <authorList>
            <person name="Ribeiro J.M."/>
            <person name="Scarpassa V."/>
            <person name="Calvo E."/>
        </authorList>
    </citation>
    <scope>NUCLEOTIDE SEQUENCE</scope>
    <source>
        <tissue evidence="3">Salivary glands</tissue>
    </source>
</reference>
<feature type="chain" id="PRO_5014779150" evidence="2">
    <location>
        <begin position="16"/>
        <end position="109"/>
    </location>
</feature>
<feature type="region of interest" description="Disordered" evidence="1">
    <location>
        <begin position="69"/>
        <end position="109"/>
    </location>
</feature>
<dbReference type="AlphaFoldDB" id="A0A2M3ZWZ3"/>
<keyword evidence="2" id="KW-0732">Signal</keyword>
<evidence type="ECO:0000313" key="3">
    <source>
        <dbReference type="EMBL" id="MBW32992.1"/>
    </source>
</evidence>
<proteinExistence type="predicted"/>
<accession>A0A2M3ZWZ3</accession>
<evidence type="ECO:0000256" key="2">
    <source>
        <dbReference type="SAM" id="SignalP"/>
    </source>
</evidence>